<dbReference type="GO" id="GO:0016491">
    <property type="term" value="F:oxidoreductase activity"/>
    <property type="evidence" value="ECO:0007669"/>
    <property type="project" value="InterPro"/>
</dbReference>
<evidence type="ECO:0000256" key="2">
    <source>
        <dbReference type="ARBA" id="ARBA00013831"/>
    </source>
</evidence>
<accession>A0A520MZ23</accession>
<dbReference type="Proteomes" id="UP000315825">
    <property type="component" value="Unassembled WGS sequence"/>
</dbReference>
<keyword evidence="3" id="KW-0732">Signal</keyword>
<dbReference type="AlphaFoldDB" id="A0A520MZ23"/>
<evidence type="ECO:0000256" key="1">
    <source>
        <dbReference type="ARBA" id="ARBA00005791"/>
    </source>
</evidence>
<proteinExistence type="inferred from homology"/>
<organism evidence="7 8">
    <name type="scientific">SAR86 cluster bacterium</name>
    <dbReference type="NCBI Taxonomy" id="2030880"/>
    <lineage>
        <taxon>Bacteria</taxon>
        <taxon>Pseudomonadati</taxon>
        <taxon>Pseudomonadota</taxon>
        <taxon>Gammaproteobacteria</taxon>
        <taxon>SAR86 cluster</taxon>
    </lineage>
</organism>
<evidence type="ECO:0000313" key="8">
    <source>
        <dbReference type="Proteomes" id="UP000315825"/>
    </source>
</evidence>
<dbReference type="InterPro" id="IPR036249">
    <property type="entry name" value="Thioredoxin-like_sf"/>
</dbReference>
<comment type="caution">
    <text evidence="7">The sequence shown here is derived from an EMBL/GenBank/DDBJ whole genome shotgun (WGS) entry which is preliminary data.</text>
</comment>
<dbReference type="InterPro" id="IPR050824">
    <property type="entry name" value="Thiol_disulfide_DsbA"/>
</dbReference>
<evidence type="ECO:0000259" key="6">
    <source>
        <dbReference type="Pfam" id="PF01323"/>
    </source>
</evidence>
<keyword evidence="4" id="KW-1015">Disulfide bond</keyword>
<protein>
    <recommendedName>
        <fullName evidence="2">Thiol:disulfide interchange protein DsbA</fullName>
    </recommendedName>
</protein>
<dbReference type="Gene3D" id="3.40.30.10">
    <property type="entry name" value="Glutaredoxin"/>
    <property type="match status" value="1"/>
</dbReference>
<reference evidence="7 8" key="1">
    <citation type="submission" date="2019-02" db="EMBL/GenBank/DDBJ databases">
        <title>Prokaryotic population dynamics and viral predation in marine succession experiment using metagenomics: the confinement effect.</title>
        <authorList>
            <person name="Haro-Moreno J.M."/>
            <person name="Rodriguez-Valera F."/>
            <person name="Lopez-Perez M."/>
        </authorList>
    </citation>
    <scope>NUCLEOTIDE SEQUENCE [LARGE SCALE GENOMIC DNA]</scope>
    <source>
        <strain evidence="7">MED-G159</strain>
    </source>
</reference>
<gene>
    <name evidence="7" type="ORF">EVA92_02715</name>
</gene>
<dbReference type="PANTHER" id="PTHR35891">
    <property type="entry name" value="THIOL:DISULFIDE INTERCHANGE PROTEIN DSBA"/>
    <property type="match status" value="1"/>
</dbReference>
<dbReference type="SUPFAM" id="SSF52833">
    <property type="entry name" value="Thioredoxin-like"/>
    <property type="match status" value="1"/>
</dbReference>
<evidence type="ECO:0000256" key="3">
    <source>
        <dbReference type="ARBA" id="ARBA00022729"/>
    </source>
</evidence>
<sequence>MYKLIFLLLSLPYFILSEPKEGRDYIAIPEGLIKLEGVTEIFWYGCPACFAYEEILQKISEERPNAQINKIPLFTEPTAKTYYAIEALKLGDGAHKRVFEDWQLKRRQFKTENDIREFASRHGFNEEALAKAFNSFGVQIKARNAINLPRRLINAGVDFSGTPTVVVDGKYLVTRQRDNLKEIEIILYLLDKKLENIRLAPN</sequence>
<evidence type="ECO:0000313" key="7">
    <source>
        <dbReference type="EMBL" id="RZO26426.1"/>
    </source>
</evidence>
<dbReference type="EMBL" id="SHBE01000004">
    <property type="protein sequence ID" value="RZO26426.1"/>
    <property type="molecule type" value="Genomic_DNA"/>
</dbReference>
<dbReference type="CDD" id="cd03019">
    <property type="entry name" value="DsbA_DsbA"/>
    <property type="match status" value="1"/>
</dbReference>
<dbReference type="PANTHER" id="PTHR35891:SF2">
    <property type="entry name" value="THIOL:DISULFIDE INTERCHANGE PROTEIN DSBA"/>
    <property type="match status" value="1"/>
</dbReference>
<evidence type="ECO:0000256" key="5">
    <source>
        <dbReference type="ARBA" id="ARBA00023284"/>
    </source>
</evidence>
<dbReference type="Pfam" id="PF01323">
    <property type="entry name" value="DSBA"/>
    <property type="match status" value="1"/>
</dbReference>
<feature type="domain" description="DSBA-like thioredoxin" evidence="6">
    <location>
        <begin position="79"/>
        <end position="173"/>
    </location>
</feature>
<evidence type="ECO:0000256" key="4">
    <source>
        <dbReference type="ARBA" id="ARBA00023157"/>
    </source>
</evidence>
<dbReference type="InterPro" id="IPR023205">
    <property type="entry name" value="DsbA/DsbL"/>
</dbReference>
<name>A0A520MZ23_9GAMM</name>
<dbReference type="InterPro" id="IPR001853">
    <property type="entry name" value="DSBA-like_thioredoxin_dom"/>
</dbReference>
<comment type="similarity">
    <text evidence="1">Belongs to the thioredoxin family. DsbA subfamily.</text>
</comment>
<keyword evidence="5" id="KW-0676">Redox-active center</keyword>